<feature type="domain" description="MEKHLA" evidence="1">
    <location>
        <begin position="13"/>
        <end position="153"/>
    </location>
</feature>
<evidence type="ECO:0000313" key="2">
    <source>
        <dbReference type="EMBL" id="MBE9144099.1"/>
    </source>
</evidence>
<dbReference type="InterPro" id="IPR013978">
    <property type="entry name" value="MEKHLA"/>
</dbReference>
<dbReference type="EMBL" id="JADEWU010000026">
    <property type="protein sequence ID" value="MBE9144099.1"/>
    <property type="molecule type" value="Genomic_DNA"/>
</dbReference>
<dbReference type="Pfam" id="PF08670">
    <property type="entry name" value="MEKHLA"/>
    <property type="match status" value="1"/>
</dbReference>
<sequence length="154" mass="17971">MIEPWKQDTIILHTQRLLRSYQYWTGETLLDVQGTLEAIAEALFYAPFVLVSHGIEPDPIFNYGNQKALELWELTWEELTQMPSRKTAEPMEQEARNHLLAETKAKGFLRDYQGVRISSSGRRFFIQDVLVWNVLDEQNQRCGQAAVFSKYTFL</sequence>
<accession>A0ABR9UCB4</accession>
<reference evidence="2 3" key="1">
    <citation type="submission" date="2020-10" db="EMBL/GenBank/DDBJ databases">
        <authorList>
            <person name="Castelo-Branco R."/>
            <person name="Eusebio N."/>
            <person name="Adriana R."/>
            <person name="Vieira A."/>
            <person name="Brugerolle De Fraissinette N."/>
            <person name="Rezende De Castro R."/>
            <person name="Schneider M.P."/>
            <person name="Vasconcelos V."/>
            <person name="Leao P.N."/>
        </authorList>
    </citation>
    <scope>NUCLEOTIDE SEQUENCE [LARGE SCALE GENOMIC DNA]</scope>
    <source>
        <strain evidence="2 3">LEGE 06226</strain>
    </source>
</reference>
<dbReference type="RefSeq" id="WP_193869623.1">
    <property type="nucleotide sequence ID" value="NZ_JADEWU010000026.1"/>
</dbReference>
<organism evidence="2 3">
    <name type="scientific">Planktothrix mougeotii LEGE 06226</name>
    <dbReference type="NCBI Taxonomy" id="1828728"/>
    <lineage>
        <taxon>Bacteria</taxon>
        <taxon>Bacillati</taxon>
        <taxon>Cyanobacteriota</taxon>
        <taxon>Cyanophyceae</taxon>
        <taxon>Oscillatoriophycideae</taxon>
        <taxon>Oscillatoriales</taxon>
        <taxon>Microcoleaceae</taxon>
        <taxon>Planktothrix</taxon>
    </lineage>
</organism>
<gene>
    <name evidence="2" type="ORF">IQ236_12835</name>
</gene>
<comment type="caution">
    <text evidence="2">The sequence shown here is derived from an EMBL/GenBank/DDBJ whole genome shotgun (WGS) entry which is preliminary data.</text>
</comment>
<evidence type="ECO:0000313" key="3">
    <source>
        <dbReference type="Proteomes" id="UP000640725"/>
    </source>
</evidence>
<evidence type="ECO:0000259" key="1">
    <source>
        <dbReference type="Pfam" id="PF08670"/>
    </source>
</evidence>
<dbReference type="Proteomes" id="UP000640725">
    <property type="component" value="Unassembled WGS sequence"/>
</dbReference>
<keyword evidence="3" id="KW-1185">Reference proteome</keyword>
<name>A0ABR9UCB4_9CYAN</name>
<protein>
    <submittedName>
        <fullName evidence="2">MEKHLA domain-containing protein</fullName>
    </submittedName>
</protein>
<proteinExistence type="predicted"/>